<dbReference type="SUPFAM" id="SSF57938">
    <property type="entry name" value="DnaJ/Hsp40 cysteine-rich domain"/>
    <property type="match status" value="1"/>
</dbReference>
<gene>
    <name evidence="1" type="ORF">C7H19_06405</name>
</gene>
<evidence type="ECO:0000313" key="2">
    <source>
        <dbReference type="Proteomes" id="UP000239001"/>
    </source>
</evidence>
<dbReference type="AlphaFoldDB" id="A0A2T1M090"/>
<dbReference type="Proteomes" id="UP000239001">
    <property type="component" value="Unassembled WGS sequence"/>
</dbReference>
<name>A0A2T1M090_9CHRO</name>
<evidence type="ECO:0000313" key="1">
    <source>
        <dbReference type="EMBL" id="PSF38098.1"/>
    </source>
</evidence>
<accession>A0A2T1M090</accession>
<reference evidence="1 2" key="2">
    <citation type="submission" date="2018-03" db="EMBL/GenBank/DDBJ databases">
        <authorList>
            <person name="Keele B.F."/>
        </authorList>
    </citation>
    <scope>NUCLEOTIDE SEQUENCE [LARGE SCALE GENOMIC DNA]</scope>
    <source>
        <strain evidence="1 2">CCALA 016</strain>
    </source>
</reference>
<organism evidence="1 2">
    <name type="scientific">Aphanothece hegewaldii CCALA 016</name>
    <dbReference type="NCBI Taxonomy" id="2107694"/>
    <lineage>
        <taxon>Bacteria</taxon>
        <taxon>Bacillati</taxon>
        <taxon>Cyanobacteriota</taxon>
        <taxon>Cyanophyceae</taxon>
        <taxon>Oscillatoriophycideae</taxon>
        <taxon>Chroococcales</taxon>
        <taxon>Aphanothecaceae</taxon>
        <taxon>Aphanothece</taxon>
    </lineage>
</organism>
<dbReference type="EMBL" id="PXOH01000005">
    <property type="protein sequence ID" value="PSF38098.1"/>
    <property type="molecule type" value="Genomic_DNA"/>
</dbReference>
<dbReference type="RefSeq" id="WP_106456063.1">
    <property type="nucleotide sequence ID" value="NZ_PXOH01000005.1"/>
</dbReference>
<protein>
    <submittedName>
        <fullName evidence="1">Uncharacterized protein</fullName>
    </submittedName>
</protein>
<sequence length="64" mass="7718">MYEDFTYITDESFLSNYWLEEQVICHHCKGRKKVYLENSSEVMCEVCKGSGMIKRRYQQQLVNQ</sequence>
<dbReference type="Gene3D" id="6.20.20.10">
    <property type="match status" value="1"/>
</dbReference>
<reference evidence="1 2" key="1">
    <citation type="submission" date="2018-03" db="EMBL/GenBank/DDBJ databases">
        <title>The ancient ancestry and fast evolution of plastids.</title>
        <authorList>
            <person name="Moore K.R."/>
            <person name="Magnabosco C."/>
            <person name="Momper L."/>
            <person name="Gold D.A."/>
            <person name="Bosak T."/>
            <person name="Fournier G.P."/>
        </authorList>
    </citation>
    <scope>NUCLEOTIDE SEQUENCE [LARGE SCALE GENOMIC DNA]</scope>
    <source>
        <strain evidence="1 2">CCALA 016</strain>
    </source>
</reference>
<dbReference type="OrthoDB" id="427691at2"/>
<keyword evidence="2" id="KW-1185">Reference proteome</keyword>
<comment type="caution">
    <text evidence="1">The sequence shown here is derived from an EMBL/GenBank/DDBJ whole genome shotgun (WGS) entry which is preliminary data.</text>
</comment>
<dbReference type="InterPro" id="IPR036410">
    <property type="entry name" value="HSP_DnaJ_Cys-rich_dom_sf"/>
</dbReference>
<proteinExistence type="predicted"/>